<dbReference type="InterPro" id="IPR042100">
    <property type="entry name" value="Bug_dom1"/>
</dbReference>
<name>A0A556A822_9BURK</name>
<keyword evidence="4" id="KW-1185">Reference proteome</keyword>
<dbReference type="SUPFAM" id="SSF53850">
    <property type="entry name" value="Periplasmic binding protein-like II"/>
    <property type="match status" value="1"/>
</dbReference>
<evidence type="ECO:0000256" key="1">
    <source>
        <dbReference type="ARBA" id="ARBA00006987"/>
    </source>
</evidence>
<dbReference type="Gene3D" id="3.40.190.10">
    <property type="entry name" value="Periplasmic binding protein-like II"/>
    <property type="match status" value="1"/>
</dbReference>
<dbReference type="EMBL" id="VLTJ01000042">
    <property type="protein sequence ID" value="TSH89036.1"/>
    <property type="molecule type" value="Genomic_DNA"/>
</dbReference>
<dbReference type="OrthoDB" id="8627412at2"/>
<comment type="similarity">
    <text evidence="1">Belongs to the UPF0065 (bug) family.</text>
</comment>
<dbReference type="PIRSF" id="PIRSF017082">
    <property type="entry name" value="YflP"/>
    <property type="match status" value="1"/>
</dbReference>
<organism evidence="3 4">
    <name type="scientific">Verticiella sediminum</name>
    <dbReference type="NCBI Taxonomy" id="1247510"/>
    <lineage>
        <taxon>Bacteria</taxon>
        <taxon>Pseudomonadati</taxon>
        <taxon>Pseudomonadota</taxon>
        <taxon>Betaproteobacteria</taxon>
        <taxon>Burkholderiales</taxon>
        <taxon>Alcaligenaceae</taxon>
        <taxon>Verticiella</taxon>
    </lineage>
</organism>
<dbReference type="AlphaFoldDB" id="A0A556A822"/>
<comment type="caution">
    <text evidence="3">The sequence shown here is derived from an EMBL/GenBank/DDBJ whole genome shotgun (WGS) entry which is preliminary data.</text>
</comment>
<dbReference type="PANTHER" id="PTHR42928">
    <property type="entry name" value="TRICARBOXYLATE-BINDING PROTEIN"/>
    <property type="match status" value="1"/>
</dbReference>
<proteinExistence type="inferred from homology"/>
<evidence type="ECO:0000313" key="3">
    <source>
        <dbReference type="EMBL" id="TSH89036.1"/>
    </source>
</evidence>
<gene>
    <name evidence="3" type="ORF">FOZ76_25820</name>
</gene>
<dbReference type="InterPro" id="IPR005064">
    <property type="entry name" value="BUG"/>
</dbReference>
<feature type="chain" id="PRO_5021896186" evidence="2">
    <location>
        <begin position="28"/>
        <end position="326"/>
    </location>
</feature>
<dbReference type="PANTHER" id="PTHR42928:SF5">
    <property type="entry name" value="BLR1237 PROTEIN"/>
    <property type="match status" value="1"/>
</dbReference>
<feature type="signal peptide" evidence="2">
    <location>
        <begin position="1"/>
        <end position="27"/>
    </location>
</feature>
<accession>A0A556A822</accession>
<evidence type="ECO:0000313" key="4">
    <source>
        <dbReference type="Proteomes" id="UP000318405"/>
    </source>
</evidence>
<keyword evidence="2" id="KW-0732">Signal</keyword>
<sequence length="326" mass="34525">MSKFRAFQVFIAMAATAFALMSPSARAQFPERPVTLLIPTTAGGTADLLGRLVAQKLADTWATTVVVENRPGALGIIATEALARSKADGYTLGLFPSNHAILPLVRKNLSFDFQKDLTPVAPVATAPGVLVTNQRFGQVGDVKQVFDFAKRRPGALNYAIPVPLTNGHRTMELLKYRSGIDVQGIPYKGGAQAVTDLIGDQVQLLIIAIPSVISHIEAGTLRPLAVTSSSRFSGLPDVPTLSESVFPGFESVESFGLFAPAGVPSEIAQKIADDVQKVLGMPDVAQRLHALGAIPSPGGGVDLKTAFEKEYNVWAGLLGEVDLLVD</sequence>
<reference evidence="3 4" key="1">
    <citation type="submission" date="2019-07" db="EMBL/GenBank/DDBJ databases">
        <title>Qingshengfaniella alkalisoli gen. nov., sp. nov., isolated from saline soil.</title>
        <authorList>
            <person name="Xu L."/>
            <person name="Huang X.-X."/>
            <person name="Sun J.-Q."/>
        </authorList>
    </citation>
    <scope>NUCLEOTIDE SEQUENCE [LARGE SCALE GENOMIC DNA]</scope>
    <source>
        <strain evidence="3 4">DSM 27279</strain>
    </source>
</reference>
<dbReference type="Proteomes" id="UP000318405">
    <property type="component" value="Unassembled WGS sequence"/>
</dbReference>
<protein>
    <submittedName>
        <fullName evidence="3">Tripartite tricarboxylate transporter substrate binding protein</fullName>
    </submittedName>
</protein>
<dbReference type="Gene3D" id="3.40.190.150">
    <property type="entry name" value="Bordetella uptake gene, domain 1"/>
    <property type="match status" value="1"/>
</dbReference>
<evidence type="ECO:0000256" key="2">
    <source>
        <dbReference type="SAM" id="SignalP"/>
    </source>
</evidence>
<dbReference type="Pfam" id="PF03401">
    <property type="entry name" value="TctC"/>
    <property type="match status" value="1"/>
</dbReference>
<dbReference type="RefSeq" id="WP_143951152.1">
    <property type="nucleotide sequence ID" value="NZ_BAABMB010000005.1"/>
</dbReference>